<dbReference type="PROSITE" id="PS50002">
    <property type="entry name" value="SH3"/>
    <property type="match status" value="1"/>
</dbReference>
<evidence type="ECO:0000256" key="1">
    <source>
        <dbReference type="ARBA" id="ARBA00022443"/>
    </source>
</evidence>
<feature type="compositionally biased region" description="Basic and acidic residues" evidence="3">
    <location>
        <begin position="302"/>
        <end position="319"/>
    </location>
</feature>
<dbReference type="EMBL" id="KV417299">
    <property type="protein sequence ID" value="KZO93835.1"/>
    <property type="molecule type" value="Genomic_DNA"/>
</dbReference>
<name>A0A167JRM2_CALVF</name>
<dbReference type="InterPro" id="IPR036028">
    <property type="entry name" value="SH3-like_dom_sf"/>
</dbReference>
<evidence type="ECO:0000259" key="4">
    <source>
        <dbReference type="PROSITE" id="PS50002"/>
    </source>
</evidence>
<dbReference type="SMART" id="SM00326">
    <property type="entry name" value="SH3"/>
    <property type="match status" value="1"/>
</dbReference>
<feature type="compositionally biased region" description="Low complexity" evidence="3">
    <location>
        <begin position="49"/>
        <end position="63"/>
    </location>
</feature>
<feature type="compositionally biased region" description="Low complexity" evidence="3">
    <location>
        <begin position="28"/>
        <end position="40"/>
    </location>
</feature>
<keyword evidence="1 2" id="KW-0728">SH3 domain</keyword>
<dbReference type="Gene3D" id="2.30.30.40">
    <property type="entry name" value="SH3 Domains"/>
    <property type="match status" value="1"/>
</dbReference>
<organism evidence="5 6">
    <name type="scientific">Calocera viscosa (strain TUFC12733)</name>
    <dbReference type="NCBI Taxonomy" id="1330018"/>
    <lineage>
        <taxon>Eukaryota</taxon>
        <taxon>Fungi</taxon>
        <taxon>Dikarya</taxon>
        <taxon>Basidiomycota</taxon>
        <taxon>Agaricomycotina</taxon>
        <taxon>Dacrymycetes</taxon>
        <taxon>Dacrymycetales</taxon>
        <taxon>Dacrymycetaceae</taxon>
        <taxon>Calocera</taxon>
    </lineage>
</organism>
<protein>
    <recommendedName>
        <fullName evidence="4">SH3 domain-containing protein</fullName>
    </recommendedName>
</protein>
<reference evidence="5 6" key="1">
    <citation type="journal article" date="2016" name="Mol. Biol. Evol.">
        <title>Comparative Genomics of Early-Diverging Mushroom-Forming Fungi Provides Insights into the Origins of Lignocellulose Decay Capabilities.</title>
        <authorList>
            <person name="Nagy L.G."/>
            <person name="Riley R."/>
            <person name="Tritt A."/>
            <person name="Adam C."/>
            <person name="Daum C."/>
            <person name="Floudas D."/>
            <person name="Sun H."/>
            <person name="Yadav J.S."/>
            <person name="Pangilinan J."/>
            <person name="Larsson K.H."/>
            <person name="Matsuura K."/>
            <person name="Barry K."/>
            <person name="Labutti K."/>
            <person name="Kuo R."/>
            <person name="Ohm R.A."/>
            <person name="Bhattacharya S.S."/>
            <person name="Shirouzu T."/>
            <person name="Yoshinaga Y."/>
            <person name="Martin F.M."/>
            <person name="Grigoriev I.V."/>
            <person name="Hibbett D.S."/>
        </authorList>
    </citation>
    <scope>NUCLEOTIDE SEQUENCE [LARGE SCALE GENOMIC DNA]</scope>
    <source>
        <strain evidence="5 6">TUFC12733</strain>
    </source>
</reference>
<dbReference type="OrthoDB" id="19092at2759"/>
<dbReference type="Proteomes" id="UP000076738">
    <property type="component" value="Unassembled WGS sequence"/>
</dbReference>
<dbReference type="SUPFAM" id="SSF50044">
    <property type="entry name" value="SH3-domain"/>
    <property type="match status" value="1"/>
</dbReference>
<dbReference type="AlphaFoldDB" id="A0A167JRM2"/>
<dbReference type="InterPro" id="IPR001452">
    <property type="entry name" value="SH3_domain"/>
</dbReference>
<proteinExistence type="predicted"/>
<accession>A0A167JRM2</accession>
<feature type="domain" description="SH3" evidence="4">
    <location>
        <begin position="241"/>
        <end position="302"/>
    </location>
</feature>
<evidence type="ECO:0000256" key="3">
    <source>
        <dbReference type="SAM" id="MobiDB-lite"/>
    </source>
</evidence>
<feature type="compositionally biased region" description="Polar residues" evidence="3">
    <location>
        <begin position="376"/>
        <end position="385"/>
    </location>
</feature>
<keyword evidence="6" id="KW-1185">Reference proteome</keyword>
<evidence type="ECO:0000256" key="2">
    <source>
        <dbReference type="PROSITE-ProRule" id="PRU00192"/>
    </source>
</evidence>
<feature type="compositionally biased region" description="Low complexity" evidence="3">
    <location>
        <begin position="107"/>
        <end position="122"/>
    </location>
</feature>
<feature type="region of interest" description="Disordered" evidence="3">
    <location>
        <begin position="302"/>
        <end position="406"/>
    </location>
</feature>
<dbReference type="STRING" id="1330018.A0A167JRM2"/>
<evidence type="ECO:0000313" key="5">
    <source>
        <dbReference type="EMBL" id="KZO93835.1"/>
    </source>
</evidence>
<dbReference type="Pfam" id="PF00018">
    <property type="entry name" value="SH3_1"/>
    <property type="match status" value="1"/>
</dbReference>
<feature type="compositionally biased region" description="Polar residues" evidence="3">
    <location>
        <begin position="64"/>
        <end position="94"/>
    </location>
</feature>
<gene>
    <name evidence="5" type="ORF">CALVIDRAFT_566303</name>
</gene>
<sequence length="406" mass="44012">MSMADVDPLPVHRPPSLQLDSARRRDSSTSPSSPFPLSSSVFESDSDFRSQSSASLLGSASPSDIPSSALLSIAESQGSASSTPTKKRTASQPATFLGTPLRQARHSLSSTSTLSLPTSSPNKPSPRPLEEPTIFIPDLRSSTSSLNMQLGDFISSSFSLDSPSSPALLIKVRDFAYDETDERHYGKGLEGQGQPLPQSSPKREPFQASWGFGQPVEPEIDVDRGPYPAYDDEQDMAEHEFPAGWYRCLYDFVPEGPAEMAMTAGNLYHIVSRCGPVGWVIAVNDDHTTGIVPEGYVTLERRDDDFEEERNSHESRMFDDPLETPTTSSRGSLDEDAPPTPHAGELARSTPPPLHDSEKPELSPSTSQRDSEDSLEPSSVSTTPISEPPSELPSAEIESDTTEKDT</sequence>
<feature type="region of interest" description="Disordered" evidence="3">
    <location>
        <begin position="184"/>
        <end position="206"/>
    </location>
</feature>
<evidence type="ECO:0000313" key="6">
    <source>
        <dbReference type="Proteomes" id="UP000076738"/>
    </source>
</evidence>
<dbReference type="CDD" id="cd00174">
    <property type="entry name" value="SH3"/>
    <property type="match status" value="1"/>
</dbReference>
<feature type="region of interest" description="Disordered" evidence="3">
    <location>
        <begin position="1"/>
        <end position="134"/>
    </location>
</feature>